<dbReference type="STRING" id="188937.MA_3521"/>
<reference evidence="1 2" key="1">
    <citation type="journal article" date="2002" name="Genome Res.">
        <title>The genome of Methanosarcina acetivorans reveals extensive metabolic and physiological diversity.</title>
        <authorList>
            <person name="Galagan J.E."/>
            <person name="Nusbaum C."/>
            <person name="Roy A."/>
            <person name="Endrizzi M.G."/>
            <person name="Macdonald P."/>
            <person name="FitzHugh W."/>
            <person name="Calvo S."/>
            <person name="Engels R."/>
            <person name="Smirnov S."/>
            <person name="Atnoor D."/>
            <person name="Brown A."/>
            <person name="Allen N."/>
            <person name="Naylor J."/>
            <person name="Stange-Thomann N."/>
            <person name="DeArellano K."/>
            <person name="Johnson R."/>
            <person name="Linton L."/>
            <person name="McEwan P."/>
            <person name="McKernan K."/>
            <person name="Talamas J."/>
            <person name="Tirrell A."/>
            <person name="Ye W."/>
            <person name="Zimmer A."/>
            <person name="Barber R.D."/>
            <person name="Cann I."/>
            <person name="Graham D.E."/>
            <person name="Grahame D.A."/>
            <person name="Guss A."/>
            <person name="Hedderich R."/>
            <person name="Ingram-Smith C."/>
            <person name="Kuettner C.H."/>
            <person name="Krzycki J.A."/>
            <person name="Leigh J.A."/>
            <person name="Li W."/>
            <person name="Liu J."/>
            <person name="Mukhopadhyay B."/>
            <person name="Reeve J.N."/>
            <person name="Smith K."/>
            <person name="Springer T.A."/>
            <person name="Umayam L.A."/>
            <person name="White O."/>
            <person name="White R.H."/>
            <person name="de Macario E.C."/>
            <person name="Ferry J.G."/>
            <person name="Jarrell K.F."/>
            <person name="Jing H."/>
            <person name="Macario A.J.L."/>
            <person name="Paulsen I."/>
            <person name="Pritchett M."/>
            <person name="Sowers K.R."/>
            <person name="Swanson R.V."/>
            <person name="Zinder S.H."/>
            <person name="Lander E."/>
            <person name="Metcalf W.W."/>
            <person name="Birren B."/>
        </authorList>
    </citation>
    <scope>NUCLEOTIDE SEQUENCE [LARGE SCALE GENOMIC DNA]</scope>
    <source>
        <strain evidence="2">ATCC 35395 / DSM 2834 / JCM 12185 / C2A</strain>
    </source>
</reference>
<dbReference type="AlphaFoldDB" id="Q8TK93"/>
<name>Q8TK93_METAC</name>
<accession>Q8TK93</accession>
<dbReference type="InParanoid" id="Q8TK93"/>
<dbReference type="KEGG" id="mac:MA_3521"/>
<organism evidence="1 2">
    <name type="scientific">Methanosarcina acetivorans (strain ATCC 35395 / DSM 2834 / JCM 12185 / C2A)</name>
    <dbReference type="NCBI Taxonomy" id="188937"/>
    <lineage>
        <taxon>Archaea</taxon>
        <taxon>Methanobacteriati</taxon>
        <taxon>Methanobacteriota</taxon>
        <taxon>Stenosarchaea group</taxon>
        <taxon>Methanomicrobia</taxon>
        <taxon>Methanosarcinales</taxon>
        <taxon>Methanosarcinaceae</taxon>
        <taxon>Methanosarcina</taxon>
    </lineage>
</organism>
<evidence type="ECO:0000313" key="2">
    <source>
        <dbReference type="Proteomes" id="UP000002487"/>
    </source>
</evidence>
<dbReference type="Proteomes" id="UP000002487">
    <property type="component" value="Chromosome"/>
</dbReference>
<keyword evidence="2" id="KW-1185">Reference proteome</keyword>
<proteinExistence type="predicted"/>
<dbReference type="EnsemblBacteria" id="AAM06884">
    <property type="protein sequence ID" value="AAM06884"/>
    <property type="gene ID" value="MA_3521"/>
</dbReference>
<gene>
    <name evidence="1" type="ordered locus">MA_3521</name>
</gene>
<protein>
    <submittedName>
        <fullName evidence="1">Uncharacterized protein</fullName>
    </submittedName>
</protein>
<sequence>MNREIFLPRTLMSNIIHILITVRVLVRRLINESYSGFGPFSTPSTGSRNLLRRELPDLNTPFLIWIPIFLIQNFIDQNVIDSALHDKINANPGFDRVPAHLGTILRFISRVILEAI</sequence>
<dbReference type="HOGENOM" id="CLU_2091283_0_0_2"/>
<dbReference type="EMBL" id="AE010299">
    <property type="protein sequence ID" value="AAM06884.1"/>
    <property type="molecule type" value="Genomic_DNA"/>
</dbReference>
<evidence type="ECO:0000313" key="1">
    <source>
        <dbReference type="EMBL" id="AAM06884.1"/>
    </source>
</evidence>